<keyword evidence="3" id="KW-1185">Reference proteome</keyword>
<dbReference type="InterPro" id="IPR016181">
    <property type="entry name" value="Acyl_CoA_acyltransferase"/>
</dbReference>
<protein>
    <submittedName>
        <fullName evidence="2">RimJ/RimL family protein N-acetyltransferase</fullName>
    </submittedName>
</protein>
<dbReference type="Gene3D" id="3.40.630.30">
    <property type="match status" value="1"/>
</dbReference>
<dbReference type="SUPFAM" id="SSF55729">
    <property type="entry name" value="Acyl-CoA N-acyltransferases (Nat)"/>
    <property type="match status" value="1"/>
</dbReference>
<dbReference type="EMBL" id="JAGGKG010000008">
    <property type="protein sequence ID" value="MBP1905377.1"/>
    <property type="molecule type" value="Genomic_DNA"/>
</dbReference>
<evidence type="ECO:0000259" key="1">
    <source>
        <dbReference type="PROSITE" id="PS51186"/>
    </source>
</evidence>
<dbReference type="Proteomes" id="UP001519272">
    <property type="component" value="Unassembled WGS sequence"/>
</dbReference>
<reference evidence="2 3" key="1">
    <citation type="submission" date="2021-03" db="EMBL/GenBank/DDBJ databases">
        <title>Genomic Encyclopedia of Type Strains, Phase IV (KMG-IV): sequencing the most valuable type-strain genomes for metagenomic binning, comparative biology and taxonomic classification.</title>
        <authorList>
            <person name="Goeker M."/>
        </authorList>
    </citation>
    <scope>NUCLEOTIDE SEQUENCE [LARGE SCALE GENOMIC DNA]</scope>
    <source>
        <strain evidence="2 3">DSM 14349</strain>
    </source>
</reference>
<evidence type="ECO:0000313" key="2">
    <source>
        <dbReference type="EMBL" id="MBP1905377.1"/>
    </source>
</evidence>
<dbReference type="CDD" id="cd04301">
    <property type="entry name" value="NAT_SF"/>
    <property type="match status" value="1"/>
</dbReference>
<dbReference type="Pfam" id="PF13302">
    <property type="entry name" value="Acetyltransf_3"/>
    <property type="match status" value="1"/>
</dbReference>
<name>A0ABS4FS15_9BACL</name>
<dbReference type="PANTHER" id="PTHR43415">
    <property type="entry name" value="SPERMIDINE N(1)-ACETYLTRANSFERASE"/>
    <property type="match status" value="1"/>
</dbReference>
<dbReference type="RefSeq" id="WP_210089110.1">
    <property type="nucleotide sequence ID" value="NZ_JAGGKG010000008.1"/>
</dbReference>
<organism evidence="2 3">
    <name type="scientific">Paenibacillus turicensis</name>
    <dbReference type="NCBI Taxonomy" id="160487"/>
    <lineage>
        <taxon>Bacteria</taxon>
        <taxon>Bacillati</taxon>
        <taxon>Bacillota</taxon>
        <taxon>Bacilli</taxon>
        <taxon>Bacillales</taxon>
        <taxon>Paenibacillaceae</taxon>
        <taxon>Paenibacillus</taxon>
    </lineage>
</organism>
<evidence type="ECO:0000313" key="3">
    <source>
        <dbReference type="Proteomes" id="UP001519272"/>
    </source>
</evidence>
<sequence>MPDLILIGEKVKLRPPLATDLPQLYSYIYGTAHPEWRQFDAPYFPLEIITESQFAEKMQKHIDLKDVKDIAQVLVIEADNKVIGEVSFYWEEKSTRWLEMGIDIYDTQYWNGGYGTEALKLWISYLFQHLDIARVGLTTWSGNPRMIHCAEKLGMQMEGRMRKCRYYKGVYYDSIRMGLLREEWE</sequence>
<dbReference type="PROSITE" id="PS51186">
    <property type="entry name" value="GNAT"/>
    <property type="match status" value="1"/>
</dbReference>
<dbReference type="InterPro" id="IPR000182">
    <property type="entry name" value="GNAT_dom"/>
</dbReference>
<comment type="caution">
    <text evidence="2">The sequence shown here is derived from an EMBL/GenBank/DDBJ whole genome shotgun (WGS) entry which is preliminary data.</text>
</comment>
<feature type="domain" description="N-acetyltransferase" evidence="1">
    <location>
        <begin position="11"/>
        <end position="182"/>
    </location>
</feature>
<accession>A0ABS4FS15</accession>
<gene>
    <name evidence="2" type="ORF">J2Z32_002007</name>
</gene>
<dbReference type="PANTHER" id="PTHR43415:SF4">
    <property type="entry name" value="N-ACETYLTRANSFERASE DOMAIN-CONTAINING PROTEIN"/>
    <property type="match status" value="1"/>
</dbReference>
<proteinExistence type="predicted"/>